<sequence>MELGKMDKIRQKRDFGKALKYAAIRPVVLALYNFRYNSNIDLNLSQVLPTQVPPRGGCCIRGPTG</sequence>
<proteinExistence type="predicted"/>
<dbReference type="Proteomes" id="UP001607303">
    <property type="component" value="Unassembled WGS sequence"/>
</dbReference>
<accession>A0ABD2BJ56</accession>
<evidence type="ECO:0000313" key="1">
    <source>
        <dbReference type="EMBL" id="KAL2732802.1"/>
    </source>
</evidence>
<organism evidence="1 2">
    <name type="scientific">Vespula maculifrons</name>
    <name type="common">Eastern yellow jacket</name>
    <name type="synonym">Wasp</name>
    <dbReference type="NCBI Taxonomy" id="7453"/>
    <lineage>
        <taxon>Eukaryota</taxon>
        <taxon>Metazoa</taxon>
        <taxon>Ecdysozoa</taxon>
        <taxon>Arthropoda</taxon>
        <taxon>Hexapoda</taxon>
        <taxon>Insecta</taxon>
        <taxon>Pterygota</taxon>
        <taxon>Neoptera</taxon>
        <taxon>Endopterygota</taxon>
        <taxon>Hymenoptera</taxon>
        <taxon>Apocrita</taxon>
        <taxon>Aculeata</taxon>
        <taxon>Vespoidea</taxon>
        <taxon>Vespidae</taxon>
        <taxon>Vespinae</taxon>
        <taxon>Vespula</taxon>
    </lineage>
</organism>
<dbReference type="AlphaFoldDB" id="A0ABD2BJ56"/>
<evidence type="ECO:0000313" key="2">
    <source>
        <dbReference type="Proteomes" id="UP001607303"/>
    </source>
</evidence>
<comment type="caution">
    <text evidence="1">The sequence shown here is derived from an EMBL/GenBank/DDBJ whole genome shotgun (WGS) entry which is preliminary data.</text>
</comment>
<name>A0ABD2BJ56_VESMC</name>
<reference evidence="1 2" key="1">
    <citation type="journal article" date="2024" name="Ann. Entomol. Soc. Am.">
        <title>Genomic analyses of the southern and eastern yellowjacket wasps (Hymenoptera: Vespidae) reveal evolutionary signatures of social life.</title>
        <authorList>
            <person name="Catto M.A."/>
            <person name="Caine P.B."/>
            <person name="Orr S.E."/>
            <person name="Hunt B.G."/>
            <person name="Goodisman M.A.D."/>
        </authorList>
    </citation>
    <scope>NUCLEOTIDE SEQUENCE [LARGE SCALE GENOMIC DNA]</scope>
    <source>
        <strain evidence="1">232</strain>
        <tissue evidence="1">Head and thorax</tissue>
    </source>
</reference>
<keyword evidence="2" id="KW-1185">Reference proteome</keyword>
<gene>
    <name evidence="1" type="ORF">V1477_015043</name>
</gene>
<dbReference type="EMBL" id="JAYRBN010000075">
    <property type="protein sequence ID" value="KAL2732802.1"/>
    <property type="molecule type" value="Genomic_DNA"/>
</dbReference>
<protein>
    <submittedName>
        <fullName evidence="1">Uncharacterized protein</fullName>
    </submittedName>
</protein>